<dbReference type="InterPro" id="IPR001387">
    <property type="entry name" value="Cro/C1-type_HTH"/>
</dbReference>
<dbReference type="Pfam" id="PF01381">
    <property type="entry name" value="HTH_3"/>
    <property type="match status" value="1"/>
</dbReference>
<dbReference type="PANTHER" id="PTHR36924:SF1">
    <property type="entry name" value="ANTITOXIN HIGA-1"/>
    <property type="match status" value="1"/>
</dbReference>
<gene>
    <name evidence="3" type="ORF">ABV298_10325</name>
</gene>
<dbReference type="InterPro" id="IPR010982">
    <property type="entry name" value="Lambda_DNA-bd_dom_sf"/>
</dbReference>
<dbReference type="PROSITE" id="PS50943">
    <property type="entry name" value="HTH_CROC1"/>
    <property type="match status" value="1"/>
</dbReference>
<dbReference type="RefSeq" id="WP_353723166.1">
    <property type="nucleotide sequence ID" value="NZ_CP159289.1"/>
</dbReference>
<evidence type="ECO:0000313" key="3">
    <source>
        <dbReference type="EMBL" id="XCH27928.1"/>
    </source>
</evidence>
<dbReference type="AlphaFoldDB" id="A0AAU8FWS9"/>
<sequence>MVMYTNRLRRLSLNVMESEMKPVHPGAVLREDILKEMKISVTRAAKELNVSRKQLSEVVNEVAGISAEMAVRLEKGFGVSAEFWLDMQKKYDIWKVRASGRVQNIGKITAFPSR</sequence>
<dbReference type="PANTHER" id="PTHR36924">
    <property type="entry name" value="ANTITOXIN HIGA-1"/>
    <property type="match status" value="1"/>
</dbReference>
<evidence type="ECO:0000256" key="1">
    <source>
        <dbReference type="ARBA" id="ARBA00023125"/>
    </source>
</evidence>
<dbReference type="EMBL" id="CP159289">
    <property type="protein sequence ID" value="XCH27928.1"/>
    <property type="molecule type" value="Genomic_DNA"/>
</dbReference>
<accession>A0AAU8FWS9</accession>
<dbReference type="InterPro" id="IPR013430">
    <property type="entry name" value="Toxin_antidote_HigA"/>
</dbReference>
<organism evidence="3">
    <name type="scientific">Dyadobacter sp. 676</name>
    <dbReference type="NCBI Taxonomy" id="3088362"/>
    <lineage>
        <taxon>Bacteria</taxon>
        <taxon>Pseudomonadati</taxon>
        <taxon>Bacteroidota</taxon>
        <taxon>Cytophagia</taxon>
        <taxon>Cytophagales</taxon>
        <taxon>Spirosomataceae</taxon>
        <taxon>Dyadobacter</taxon>
    </lineage>
</organism>
<proteinExistence type="predicted"/>
<dbReference type="CDD" id="cd00093">
    <property type="entry name" value="HTH_XRE"/>
    <property type="match status" value="1"/>
</dbReference>
<dbReference type="Gene3D" id="1.10.260.40">
    <property type="entry name" value="lambda repressor-like DNA-binding domains"/>
    <property type="match status" value="1"/>
</dbReference>
<name>A0AAU8FWS9_9BACT</name>
<keyword evidence="1" id="KW-0238">DNA-binding</keyword>
<dbReference type="GO" id="GO:0003677">
    <property type="term" value="F:DNA binding"/>
    <property type="evidence" value="ECO:0007669"/>
    <property type="project" value="UniProtKB-KW"/>
</dbReference>
<dbReference type="NCBIfam" id="TIGR02607">
    <property type="entry name" value="antidote_HigA"/>
    <property type="match status" value="1"/>
</dbReference>
<evidence type="ECO:0000259" key="2">
    <source>
        <dbReference type="PROSITE" id="PS50943"/>
    </source>
</evidence>
<protein>
    <submittedName>
        <fullName evidence="3">HigA family addiction module antitoxin</fullName>
    </submittedName>
</protein>
<dbReference type="SMART" id="SM00530">
    <property type="entry name" value="HTH_XRE"/>
    <property type="match status" value="1"/>
</dbReference>
<feature type="domain" description="HTH cro/C1-type" evidence="2">
    <location>
        <begin position="35"/>
        <end position="84"/>
    </location>
</feature>
<dbReference type="SUPFAM" id="SSF47413">
    <property type="entry name" value="lambda repressor-like DNA-binding domains"/>
    <property type="match status" value="1"/>
</dbReference>
<reference evidence="3" key="1">
    <citation type="submission" date="2024-06" db="EMBL/GenBank/DDBJ databases">
        <title>Sequencing and assembly of the genome of Dyadobacter sp. strain 676, a symbiont of Cyamopsis tetragonoloba.</title>
        <authorList>
            <person name="Guro P."/>
            <person name="Sazanova A."/>
            <person name="Kuznetsova I."/>
            <person name="Belimov A."/>
            <person name="Safronova V."/>
        </authorList>
    </citation>
    <scope>NUCLEOTIDE SEQUENCE</scope>
    <source>
        <strain evidence="3">676</strain>
    </source>
</reference>